<name>A0A936TE80_9ACTN</name>
<dbReference type="InterPro" id="IPR041049">
    <property type="entry name" value="DUF5615"/>
</dbReference>
<evidence type="ECO:0000313" key="2">
    <source>
        <dbReference type="EMBL" id="MBK9296414.1"/>
    </source>
</evidence>
<accession>A0A936TE80</accession>
<dbReference type="EMBL" id="JADJZA010000002">
    <property type="protein sequence ID" value="MBK9296414.1"/>
    <property type="molecule type" value="Genomic_DNA"/>
</dbReference>
<dbReference type="Proteomes" id="UP000727993">
    <property type="component" value="Unassembled WGS sequence"/>
</dbReference>
<dbReference type="AlphaFoldDB" id="A0A936TE80"/>
<comment type="caution">
    <text evidence="2">The sequence shown here is derived from an EMBL/GenBank/DDBJ whole genome shotgun (WGS) entry which is preliminary data.</text>
</comment>
<evidence type="ECO:0000313" key="3">
    <source>
        <dbReference type="Proteomes" id="UP000727993"/>
    </source>
</evidence>
<gene>
    <name evidence="2" type="ORF">IPN02_06060</name>
</gene>
<reference evidence="2 3" key="1">
    <citation type="submission" date="2020-10" db="EMBL/GenBank/DDBJ databases">
        <title>Connecting structure to function with the recovery of over 1000 high-quality activated sludge metagenome-assembled genomes encoding full-length rRNA genes using long-read sequencing.</title>
        <authorList>
            <person name="Singleton C.M."/>
            <person name="Petriglieri F."/>
            <person name="Kristensen J.M."/>
            <person name="Kirkegaard R.H."/>
            <person name="Michaelsen T.Y."/>
            <person name="Andersen M.H."/>
            <person name="Karst S.M."/>
            <person name="Dueholm M.S."/>
            <person name="Nielsen P.H."/>
            <person name="Albertsen M."/>
        </authorList>
    </citation>
    <scope>NUCLEOTIDE SEQUENCE [LARGE SCALE GENOMIC DNA]</scope>
    <source>
        <strain evidence="2">Lyne_18-Q3-R50-59_MAXAC.006</strain>
    </source>
</reference>
<proteinExistence type="predicted"/>
<dbReference type="Pfam" id="PF18480">
    <property type="entry name" value="DUF5615"/>
    <property type="match status" value="1"/>
</dbReference>
<organism evidence="2 3">
    <name type="scientific">Candidatus Neomicrothrix subdominans</name>
    <dbReference type="NCBI Taxonomy" id="2954438"/>
    <lineage>
        <taxon>Bacteria</taxon>
        <taxon>Bacillati</taxon>
        <taxon>Actinomycetota</taxon>
        <taxon>Acidimicrobiia</taxon>
        <taxon>Acidimicrobiales</taxon>
        <taxon>Microthrixaceae</taxon>
        <taxon>Candidatus Neomicrothrix</taxon>
    </lineage>
</organism>
<sequence length="112" mass="12367">MRLLLDQNLSRHLVRQLAVEFPGSEHVTGVGLDTATDVEIWEYAADQGFVIVSKDSDFRQLAFLNGPPPKVVWLRLGNVSTLDILQTLRRHQNAIAAFSDAADEALLVVPST</sequence>
<feature type="domain" description="DUF5615" evidence="1">
    <location>
        <begin position="1"/>
        <end position="105"/>
    </location>
</feature>
<protein>
    <submittedName>
        <fullName evidence="2">DUF5615 family PIN-like protein</fullName>
    </submittedName>
</protein>
<evidence type="ECO:0000259" key="1">
    <source>
        <dbReference type="Pfam" id="PF18480"/>
    </source>
</evidence>